<accession>X0Z5W3</accession>
<organism evidence="1">
    <name type="scientific">marine sediment metagenome</name>
    <dbReference type="NCBI Taxonomy" id="412755"/>
    <lineage>
        <taxon>unclassified sequences</taxon>
        <taxon>metagenomes</taxon>
        <taxon>ecological metagenomes</taxon>
    </lineage>
</organism>
<evidence type="ECO:0000313" key="1">
    <source>
        <dbReference type="EMBL" id="GAG53792.1"/>
    </source>
</evidence>
<proteinExistence type="predicted"/>
<dbReference type="EMBL" id="BART01008367">
    <property type="protein sequence ID" value="GAG53792.1"/>
    <property type="molecule type" value="Genomic_DNA"/>
</dbReference>
<feature type="non-terminal residue" evidence="1">
    <location>
        <position position="1"/>
    </location>
</feature>
<name>X0Z5W3_9ZZZZ</name>
<reference evidence="1" key="1">
    <citation type="journal article" date="2014" name="Front. Microbiol.">
        <title>High frequency of phylogenetically diverse reductive dehalogenase-homologous genes in deep subseafloor sedimentary metagenomes.</title>
        <authorList>
            <person name="Kawai M."/>
            <person name="Futagami T."/>
            <person name="Toyoda A."/>
            <person name="Takaki Y."/>
            <person name="Nishi S."/>
            <person name="Hori S."/>
            <person name="Arai W."/>
            <person name="Tsubouchi T."/>
            <person name="Morono Y."/>
            <person name="Uchiyama I."/>
            <person name="Ito T."/>
            <person name="Fujiyama A."/>
            <person name="Inagaki F."/>
            <person name="Takami H."/>
        </authorList>
    </citation>
    <scope>NUCLEOTIDE SEQUENCE</scope>
    <source>
        <strain evidence="1">Expedition CK06-06</strain>
    </source>
</reference>
<protein>
    <submittedName>
        <fullName evidence="1">Uncharacterized protein</fullName>
    </submittedName>
</protein>
<sequence>DTFEDIPERLKKQYAERIAEAKKSGISIATEGTAITGFWTKGTFNVVAANITSAKGALGTIFHEAIGHSYFRTIPTKQIDSIYRQFKNNIESLARRKGISTKTKAGRRKATEEYAVVKLTKNIESATAKKITAEMGEVFKKKGTVRFLRKIARELGLSDADFKTLLKDMGIPSLKQASPIKLAKVYKLFRQAGYAPKRTKAVDAIKGLQAEDKYQNVTRPRAQVRNVTQVSDVDDKVLDAGFEQIIKENPDLTIPERVELTAAGEEIIERKATDILDELDARVELANKYKECIIG</sequence>
<gene>
    <name evidence="1" type="ORF">S01H4_18837</name>
</gene>
<dbReference type="AlphaFoldDB" id="X0Z5W3"/>
<comment type="caution">
    <text evidence="1">The sequence shown here is derived from an EMBL/GenBank/DDBJ whole genome shotgun (WGS) entry which is preliminary data.</text>
</comment>